<feature type="region of interest" description="Disordered" evidence="1">
    <location>
        <begin position="126"/>
        <end position="172"/>
    </location>
</feature>
<dbReference type="Proteomes" id="UP000007494">
    <property type="component" value="Chromosome XI"/>
</dbReference>
<reference evidence="2" key="1">
    <citation type="submission" date="2011-02" db="EMBL/GenBank/DDBJ databases">
        <authorList>
            <person name="Aslett M."/>
        </authorList>
    </citation>
    <scope>NUCLEOTIDE SEQUENCE</scope>
    <source>
        <strain evidence="2">Liverpool</strain>
    </source>
</reference>
<dbReference type="AlphaFoldDB" id="F0VN95"/>
<feature type="compositionally biased region" description="Basic and acidic residues" evidence="1">
    <location>
        <begin position="255"/>
        <end position="275"/>
    </location>
</feature>
<evidence type="ECO:0000313" key="4">
    <source>
        <dbReference type="Proteomes" id="UP000007494"/>
    </source>
</evidence>
<reference evidence="2" key="2">
    <citation type="submission" date="2011-03" db="EMBL/GenBank/DDBJ databases">
        <title>Comparative genomics and transcriptomics of Neospora caninum and Toxoplasma gondii.</title>
        <authorList>
            <person name="Reid A.J."/>
            <person name="Sohal A."/>
            <person name="Harris D."/>
            <person name="Quail M."/>
            <person name="Sanders M."/>
            <person name="Berriman M."/>
            <person name="Wastling J.M."/>
            <person name="Pain A."/>
        </authorList>
    </citation>
    <scope>NUCLEOTIDE SEQUENCE</scope>
    <source>
        <strain evidence="2">Liverpool</strain>
    </source>
</reference>
<protein>
    <submittedName>
        <fullName evidence="2">Uncharacterized protein</fullName>
    </submittedName>
</protein>
<gene>
    <name evidence="3" type="ORF">BN1204_056150</name>
    <name evidence="2" type="ORF">NCLIV_056150</name>
</gene>
<proteinExistence type="predicted"/>
<reference evidence="3" key="4">
    <citation type="journal article" date="2015" name="PLoS ONE">
        <title>Comprehensive Evaluation of Toxoplasma gondii VEG and Neospora caninum LIV Genomes with Tachyzoite Stage Transcriptome and Proteome Defines Novel Transcript Features.</title>
        <authorList>
            <person name="Ramaprasad A."/>
            <person name="Mourier T."/>
            <person name="Naeem R."/>
            <person name="Malas T.B."/>
            <person name="Moussa E."/>
            <person name="Panigrahi A."/>
            <person name="Vermont S.J."/>
            <person name="Otto T.D."/>
            <person name="Wastling J."/>
            <person name="Pain A."/>
        </authorList>
    </citation>
    <scope>NUCLEOTIDE SEQUENCE</scope>
    <source>
        <strain evidence="3">Liverpool</strain>
    </source>
</reference>
<dbReference type="InParanoid" id="F0VN95"/>
<evidence type="ECO:0000313" key="2">
    <source>
        <dbReference type="EMBL" id="CBZ55191.1"/>
    </source>
</evidence>
<dbReference type="VEuPathDB" id="ToxoDB:NCLIV_056150"/>
<dbReference type="RefSeq" id="XP_003885219.1">
    <property type="nucleotide sequence ID" value="XM_003885170.1"/>
</dbReference>
<dbReference type="EMBL" id="FR823392">
    <property type="protein sequence ID" value="CBZ55191.1"/>
    <property type="molecule type" value="Genomic_DNA"/>
</dbReference>
<evidence type="ECO:0000256" key="1">
    <source>
        <dbReference type="SAM" id="MobiDB-lite"/>
    </source>
</evidence>
<dbReference type="SUPFAM" id="SSF143503">
    <property type="entry name" value="PUG domain-like"/>
    <property type="match status" value="1"/>
</dbReference>
<reference evidence="4" key="3">
    <citation type="journal article" date="2012" name="PLoS Pathog.">
        <title>Comparative genomics of the apicomplexan parasites Toxoplasma gondii and Neospora caninum: Coccidia differing in host range and transmission strategy.</title>
        <authorList>
            <person name="Reid A.J."/>
            <person name="Vermont S.J."/>
            <person name="Cotton J.A."/>
            <person name="Harris D."/>
            <person name="Hill-Cawthorne G.A."/>
            <person name="Konen-Waisman S."/>
            <person name="Latham S.M."/>
            <person name="Mourier T."/>
            <person name="Norton R."/>
            <person name="Quail M.A."/>
            <person name="Sanders M."/>
            <person name="Shanmugam D."/>
            <person name="Sohal A."/>
            <person name="Wasmuth J.D."/>
            <person name="Brunk B."/>
            <person name="Grigg M.E."/>
            <person name="Howard J.C."/>
            <person name="Parkinson J."/>
            <person name="Roos D.S."/>
            <person name="Trees A.J."/>
            <person name="Berriman M."/>
            <person name="Pain A."/>
            <person name="Wastling J.M."/>
        </authorList>
    </citation>
    <scope>NUCLEOTIDE SEQUENCE [LARGE SCALE GENOMIC DNA]</scope>
    <source>
        <strain evidence="4">Liverpool</strain>
    </source>
</reference>
<feature type="compositionally biased region" description="Low complexity" evidence="1">
    <location>
        <begin position="207"/>
        <end position="219"/>
    </location>
</feature>
<feature type="compositionally biased region" description="Low complexity" evidence="1">
    <location>
        <begin position="242"/>
        <end position="254"/>
    </location>
</feature>
<feature type="compositionally biased region" description="Polar residues" evidence="1">
    <location>
        <begin position="141"/>
        <end position="164"/>
    </location>
</feature>
<dbReference type="OMA" id="GGGWFWQ"/>
<keyword evidence="4" id="KW-1185">Reference proteome</keyword>
<dbReference type="EMBL" id="LN714486">
    <property type="protein sequence ID" value="CEL69918.1"/>
    <property type="molecule type" value="Genomic_DNA"/>
</dbReference>
<accession>F0VN95</accession>
<feature type="region of interest" description="Disordered" evidence="1">
    <location>
        <begin position="183"/>
        <end position="202"/>
    </location>
</feature>
<dbReference type="CDD" id="cd09212">
    <property type="entry name" value="PUB"/>
    <property type="match status" value="1"/>
</dbReference>
<dbReference type="eggNOG" id="ENOG502QYA2">
    <property type="taxonomic scope" value="Eukaryota"/>
</dbReference>
<evidence type="ECO:0000313" key="3">
    <source>
        <dbReference type="EMBL" id="CEL69918.1"/>
    </source>
</evidence>
<sequence length="292" mass="31386">MEEALQEVAQSRLPKADQIQALNLLIKIVTNILSPPPAATPEEVERFRCINSGSTALQQRLLRHGPVYENLLLALGFYRTADPPLSCPLTQANQEYFFLPDHADGGRLLADLELLRATVASLEAEGGNAIESSPTAERLNSAGSQGAQRKVTTTSRAIRDSSASMHARNQEELRRLREEQRLRFEQRSESEPAGGIAGWFSSSLAPTASLPSAQPAGPSGSSGGHTSGASRRDGPSGGNAASRFFKSLFGSRSGSRSEEGRERDGTSQRGGDSRGPRMKTIKDLPPAPRRRG</sequence>
<dbReference type="OrthoDB" id="331702at2759"/>
<organism evidence="2 4">
    <name type="scientific">Neospora caninum (strain Liverpool)</name>
    <dbReference type="NCBI Taxonomy" id="572307"/>
    <lineage>
        <taxon>Eukaryota</taxon>
        <taxon>Sar</taxon>
        <taxon>Alveolata</taxon>
        <taxon>Apicomplexa</taxon>
        <taxon>Conoidasida</taxon>
        <taxon>Coccidia</taxon>
        <taxon>Eucoccidiorida</taxon>
        <taxon>Eimeriorina</taxon>
        <taxon>Sarcocystidae</taxon>
        <taxon>Neospora</taxon>
    </lineage>
</organism>
<dbReference type="GeneID" id="13446906"/>
<dbReference type="InterPro" id="IPR036339">
    <property type="entry name" value="PUB-like_dom_sf"/>
</dbReference>
<name>F0VN95_NEOCL</name>
<feature type="region of interest" description="Disordered" evidence="1">
    <location>
        <begin position="207"/>
        <end position="292"/>
    </location>
</feature>
<dbReference type="Gene3D" id="1.20.58.2190">
    <property type="match status" value="1"/>
</dbReference>